<name>A0ABR2ZRZ8_9AGAR</name>
<feature type="compositionally biased region" description="Low complexity" evidence="3">
    <location>
        <begin position="32"/>
        <end position="43"/>
    </location>
</feature>
<dbReference type="PROSITE" id="PS50103">
    <property type="entry name" value="ZF_C3H1"/>
    <property type="match status" value="1"/>
</dbReference>
<gene>
    <name evidence="6" type="ORF">AAF712_009174</name>
</gene>
<keyword evidence="2" id="KW-0479">Metal-binding</keyword>
<dbReference type="SMART" id="SM00343">
    <property type="entry name" value="ZnF_C2HC"/>
    <property type="match status" value="2"/>
</dbReference>
<dbReference type="InterPro" id="IPR001878">
    <property type="entry name" value="Znf_CCHC"/>
</dbReference>
<accession>A0ABR2ZRZ8</accession>
<protein>
    <recommendedName>
        <fullName evidence="8">CCHC-type domain-containing protein</fullName>
    </recommendedName>
</protein>
<feature type="zinc finger region" description="C3H1-type" evidence="2">
    <location>
        <begin position="348"/>
        <end position="376"/>
    </location>
</feature>
<organism evidence="6 7">
    <name type="scientific">Marasmius tenuissimus</name>
    <dbReference type="NCBI Taxonomy" id="585030"/>
    <lineage>
        <taxon>Eukaryota</taxon>
        <taxon>Fungi</taxon>
        <taxon>Dikarya</taxon>
        <taxon>Basidiomycota</taxon>
        <taxon>Agaricomycotina</taxon>
        <taxon>Agaricomycetes</taxon>
        <taxon>Agaricomycetidae</taxon>
        <taxon>Agaricales</taxon>
        <taxon>Marasmiineae</taxon>
        <taxon>Marasmiaceae</taxon>
        <taxon>Marasmius</taxon>
    </lineage>
</organism>
<dbReference type="Proteomes" id="UP001437256">
    <property type="component" value="Unassembled WGS sequence"/>
</dbReference>
<evidence type="ECO:0000259" key="4">
    <source>
        <dbReference type="PROSITE" id="PS50103"/>
    </source>
</evidence>
<dbReference type="InterPro" id="IPR036875">
    <property type="entry name" value="Znf_CCHC_sf"/>
</dbReference>
<keyword evidence="1" id="KW-0507">mRNA processing</keyword>
<feature type="compositionally biased region" description="Basic and acidic residues" evidence="3">
    <location>
        <begin position="1"/>
        <end position="25"/>
    </location>
</feature>
<feature type="domain" description="C3H1-type" evidence="4">
    <location>
        <begin position="348"/>
        <end position="376"/>
    </location>
</feature>
<evidence type="ECO:0008006" key="8">
    <source>
        <dbReference type="Google" id="ProtNLM"/>
    </source>
</evidence>
<evidence type="ECO:0000256" key="3">
    <source>
        <dbReference type="SAM" id="MobiDB-lite"/>
    </source>
</evidence>
<evidence type="ECO:0000256" key="2">
    <source>
        <dbReference type="PROSITE-ProRule" id="PRU00723"/>
    </source>
</evidence>
<keyword evidence="7" id="KW-1185">Reference proteome</keyword>
<dbReference type="SUPFAM" id="SSF57756">
    <property type="entry name" value="Retrovirus zinc finger-like domains"/>
    <property type="match status" value="1"/>
</dbReference>
<reference evidence="6 7" key="1">
    <citation type="submission" date="2024-05" db="EMBL/GenBank/DDBJ databases">
        <title>A draft genome resource for the thread blight pathogen Marasmius tenuissimus strain MS-2.</title>
        <authorList>
            <person name="Yulfo-Soto G.E."/>
            <person name="Baruah I.K."/>
            <person name="Amoako-Attah I."/>
            <person name="Bukari Y."/>
            <person name="Meinhardt L.W."/>
            <person name="Bailey B.A."/>
            <person name="Cohen S.P."/>
        </authorList>
    </citation>
    <scope>NUCLEOTIDE SEQUENCE [LARGE SCALE GENOMIC DNA]</scope>
    <source>
        <strain evidence="6 7">MS-2</strain>
    </source>
</reference>
<proteinExistence type="predicted"/>
<comment type="caution">
    <text evidence="6">The sequence shown here is derived from an EMBL/GenBank/DDBJ whole genome shotgun (WGS) entry which is preliminary data.</text>
</comment>
<keyword evidence="2" id="KW-0862">Zinc</keyword>
<dbReference type="InterPro" id="IPR000571">
    <property type="entry name" value="Znf_CCCH"/>
</dbReference>
<evidence type="ECO:0000256" key="1">
    <source>
        <dbReference type="ARBA" id="ARBA00022664"/>
    </source>
</evidence>
<evidence type="ECO:0000313" key="6">
    <source>
        <dbReference type="EMBL" id="KAL0063892.1"/>
    </source>
</evidence>
<sequence length="391" mass="42553">MTENSNRPRNERDEDHGESDHEAAQRRCQGIGAEARGAARNRNGQGGNGDERDEEVPHDQAGGNEARDAVIERLQRRIRELELVNANPMIARDEEIERAQERAKELADAAKNKPLARPIDGYKANPLLAPVSERVSEAVRQNKYVPLSTIVAHSKNFALRAEEDELVVTKDGMLKARPFDRKGEMNLEFQEHQNAARALVTVTRRHHGDIRADKLEKHFALVSSLAQSHELGIAYTYDIQQRELAAGDERHDLATLDADALTLLTTAAIVSSGGGSNLRNLPGLSTPGKRRFSSAVTDSASVKRARSSCFRCGGTGHITTDCTASTTKAGNQCLQVQKANGKASLVSAAGRQLCFRWTQQSQCRFGGNCTNAHTCSICGSAEHGAAACNQI</sequence>
<dbReference type="PROSITE" id="PS50158">
    <property type="entry name" value="ZF_CCHC"/>
    <property type="match status" value="1"/>
</dbReference>
<evidence type="ECO:0000259" key="5">
    <source>
        <dbReference type="PROSITE" id="PS50158"/>
    </source>
</evidence>
<evidence type="ECO:0000313" key="7">
    <source>
        <dbReference type="Proteomes" id="UP001437256"/>
    </source>
</evidence>
<feature type="domain" description="CCHC-type" evidence="5">
    <location>
        <begin position="309"/>
        <end position="322"/>
    </location>
</feature>
<dbReference type="EMBL" id="JBBXMP010000071">
    <property type="protein sequence ID" value="KAL0063892.1"/>
    <property type="molecule type" value="Genomic_DNA"/>
</dbReference>
<feature type="region of interest" description="Disordered" evidence="3">
    <location>
        <begin position="1"/>
        <end position="67"/>
    </location>
</feature>
<keyword evidence="2" id="KW-0863">Zinc-finger</keyword>
<dbReference type="Pfam" id="PF00098">
    <property type="entry name" value="zf-CCHC"/>
    <property type="match status" value="1"/>
</dbReference>